<dbReference type="EMBL" id="KI282618">
    <property type="protein sequence ID" value="ESA14749.1"/>
    <property type="molecule type" value="Genomic_DNA"/>
</dbReference>
<gene>
    <name evidence="1" type="ORF">GLOINDRAFT_95273</name>
</gene>
<dbReference type="HOGENOM" id="CLU_1587370_0_0_1"/>
<sequence length="168" mass="19414">MVIAFKLMMEENPLPFQILKRMMGEHPLLIFKRMMEGHLLVHLSPIITQKSPILNDPQLMIMVMVIKVIKLMMKENPLPFQIFKRMMGEHPLILKHMVAILLPYRLTSALKSAVFSAAENAFVACIVIMSYVHPIMWRTSMTPVYGKSLKESSELINLIKKYSAKNFK</sequence>
<dbReference type="AlphaFoldDB" id="U9U2X0"/>
<reference evidence="1" key="1">
    <citation type="submission" date="2013-07" db="EMBL/GenBank/DDBJ databases">
        <title>The genome of an arbuscular mycorrhizal fungus provides insights into the evolution of the oldest plant symbiosis.</title>
        <authorList>
            <consortium name="DOE Joint Genome Institute"/>
            <person name="Tisserant E."/>
            <person name="Malbreil M."/>
            <person name="Kuo A."/>
            <person name="Kohler A."/>
            <person name="Symeonidi A."/>
            <person name="Balestrini R."/>
            <person name="Charron P."/>
            <person name="Duensing N."/>
            <person name="Frei-dit-Frey N."/>
            <person name="Gianinazzi-Pearson V."/>
            <person name="Gilbert B."/>
            <person name="Handa Y."/>
            <person name="Hijri M."/>
            <person name="Kaul R."/>
            <person name="Kawaguchi M."/>
            <person name="Krajinski F."/>
            <person name="Lammers P."/>
            <person name="Lapierre D."/>
            <person name="Masclaux F.G."/>
            <person name="Murat C."/>
            <person name="Morin E."/>
            <person name="Ndikumana S."/>
            <person name="Pagni M."/>
            <person name="Petitpierre D."/>
            <person name="Requena N."/>
            <person name="Rosikiewicz P."/>
            <person name="Riley R."/>
            <person name="Saito K."/>
            <person name="San Clemente H."/>
            <person name="Shapiro H."/>
            <person name="van Tuinen D."/>
            <person name="Becard G."/>
            <person name="Bonfante P."/>
            <person name="Paszkowski U."/>
            <person name="Shachar-Hill Y."/>
            <person name="Young J.P."/>
            <person name="Sanders I.R."/>
            <person name="Henrissat B."/>
            <person name="Rensing S.A."/>
            <person name="Grigoriev I.V."/>
            <person name="Corradi N."/>
            <person name="Roux C."/>
            <person name="Martin F."/>
        </authorList>
    </citation>
    <scope>NUCLEOTIDE SEQUENCE</scope>
    <source>
        <strain evidence="1">DAOM 197198</strain>
    </source>
</reference>
<name>U9U2X0_RHIID</name>
<evidence type="ECO:0000313" key="1">
    <source>
        <dbReference type="EMBL" id="ESA14749.1"/>
    </source>
</evidence>
<proteinExistence type="predicted"/>
<dbReference type="VEuPathDB" id="FungiDB:RhiirFUN_012684"/>
<organism evidence="1">
    <name type="scientific">Rhizophagus irregularis (strain DAOM 181602 / DAOM 197198 / MUCL 43194)</name>
    <name type="common">Arbuscular mycorrhizal fungus</name>
    <name type="synonym">Glomus intraradices</name>
    <dbReference type="NCBI Taxonomy" id="747089"/>
    <lineage>
        <taxon>Eukaryota</taxon>
        <taxon>Fungi</taxon>
        <taxon>Fungi incertae sedis</taxon>
        <taxon>Mucoromycota</taxon>
        <taxon>Glomeromycotina</taxon>
        <taxon>Glomeromycetes</taxon>
        <taxon>Glomerales</taxon>
        <taxon>Glomeraceae</taxon>
        <taxon>Rhizophagus</taxon>
    </lineage>
</organism>
<protein>
    <submittedName>
        <fullName evidence="1">Uncharacterized protein</fullName>
    </submittedName>
</protein>
<accession>U9U2X0</accession>